<keyword evidence="2" id="KW-1185">Reference proteome</keyword>
<evidence type="ECO:0000313" key="2">
    <source>
        <dbReference type="Proteomes" id="UP000054560"/>
    </source>
</evidence>
<dbReference type="RefSeq" id="XP_014146408.1">
    <property type="nucleotide sequence ID" value="XM_014290933.1"/>
</dbReference>
<reference evidence="1 2" key="1">
    <citation type="submission" date="2011-02" db="EMBL/GenBank/DDBJ databases">
        <title>The Genome Sequence of Sphaeroforma arctica JP610.</title>
        <authorList>
            <consortium name="The Broad Institute Genome Sequencing Platform"/>
            <person name="Russ C."/>
            <person name="Cuomo C."/>
            <person name="Young S.K."/>
            <person name="Zeng Q."/>
            <person name="Gargeya S."/>
            <person name="Alvarado L."/>
            <person name="Berlin A."/>
            <person name="Chapman S.B."/>
            <person name="Chen Z."/>
            <person name="Freedman E."/>
            <person name="Gellesch M."/>
            <person name="Goldberg J."/>
            <person name="Griggs A."/>
            <person name="Gujja S."/>
            <person name="Heilman E."/>
            <person name="Heiman D."/>
            <person name="Howarth C."/>
            <person name="Mehta T."/>
            <person name="Neiman D."/>
            <person name="Pearson M."/>
            <person name="Roberts A."/>
            <person name="Saif S."/>
            <person name="Shea T."/>
            <person name="Shenoy N."/>
            <person name="Sisk P."/>
            <person name="Stolte C."/>
            <person name="Sykes S."/>
            <person name="White J."/>
            <person name="Yandava C."/>
            <person name="Burger G."/>
            <person name="Gray M.W."/>
            <person name="Holland P.W.H."/>
            <person name="King N."/>
            <person name="Lang F.B.F."/>
            <person name="Roger A.J."/>
            <person name="Ruiz-Trillo I."/>
            <person name="Haas B."/>
            <person name="Nusbaum C."/>
            <person name="Birren B."/>
        </authorList>
    </citation>
    <scope>NUCLEOTIDE SEQUENCE [LARGE SCALE GENOMIC DNA]</scope>
    <source>
        <strain evidence="1 2">JP610</strain>
    </source>
</reference>
<name>A0A0L0F7E3_9EUKA</name>
<dbReference type="Proteomes" id="UP000054560">
    <property type="component" value="Unassembled WGS sequence"/>
</dbReference>
<dbReference type="EMBL" id="KQ246934">
    <property type="protein sequence ID" value="KNC72506.1"/>
    <property type="molecule type" value="Genomic_DNA"/>
</dbReference>
<proteinExistence type="predicted"/>
<organism evidence="1 2">
    <name type="scientific">Sphaeroforma arctica JP610</name>
    <dbReference type="NCBI Taxonomy" id="667725"/>
    <lineage>
        <taxon>Eukaryota</taxon>
        <taxon>Ichthyosporea</taxon>
        <taxon>Ichthyophonida</taxon>
        <taxon>Sphaeroforma</taxon>
    </lineage>
</organism>
<gene>
    <name evidence="1" type="ORF">SARC_14937</name>
</gene>
<protein>
    <submittedName>
        <fullName evidence="1">Uncharacterized protein</fullName>
    </submittedName>
</protein>
<accession>A0A0L0F7E3</accession>
<dbReference type="AlphaFoldDB" id="A0A0L0F7E3"/>
<evidence type="ECO:0000313" key="1">
    <source>
        <dbReference type="EMBL" id="KNC72506.1"/>
    </source>
</evidence>
<dbReference type="GeneID" id="25915441"/>
<feature type="non-terminal residue" evidence="1">
    <location>
        <position position="87"/>
    </location>
</feature>
<sequence length="87" mass="9880">MDGLDIKSNDVAITTALQHHLATTNVYCELLDNQVAKLSKVNEILTAHEEIFSLFRETQVAAMTAHSVRITFKDALDWCGKIELWYE</sequence>